<name>A0AAF1KNP9_9PROT</name>
<dbReference type="PROSITE" id="PS50928">
    <property type="entry name" value="ABC_TM1"/>
    <property type="match status" value="1"/>
</dbReference>
<keyword evidence="7 9" id="KW-1133">Transmembrane helix</keyword>
<dbReference type="CDD" id="cd06261">
    <property type="entry name" value="TM_PBP2"/>
    <property type="match status" value="1"/>
</dbReference>
<dbReference type="InterPro" id="IPR025966">
    <property type="entry name" value="OppC_N"/>
</dbReference>
<evidence type="ECO:0000256" key="6">
    <source>
        <dbReference type="ARBA" id="ARBA00022927"/>
    </source>
</evidence>
<evidence type="ECO:0000256" key="9">
    <source>
        <dbReference type="RuleBase" id="RU363032"/>
    </source>
</evidence>
<organism evidence="11 12">
    <name type="scientific">Plastoroseomonas arctica</name>
    <dbReference type="NCBI Taxonomy" id="1509237"/>
    <lineage>
        <taxon>Bacteria</taxon>
        <taxon>Pseudomonadati</taxon>
        <taxon>Pseudomonadota</taxon>
        <taxon>Alphaproteobacteria</taxon>
        <taxon>Acetobacterales</taxon>
        <taxon>Acetobacteraceae</taxon>
        <taxon>Plastoroseomonas</taxon>
    </lineage>
</organism>
<dbReference type="SUPFAM" id="SSF161098">
    <property type="entry name" value="MetI-like"/>
    <property type="match status" value="1"/>
</dbReference>
<evidence type="ECO:0000256" key="3">
    <source>
        <dbReference type="ARBA" id="ARBA00022475"/>
    </source>
</evidence>
<comment type="subcellular location">
    <subcellularLocation>
        <location evidence="1 9">Cell membrane</location>
        <topology evidence="1 9">Multi-pass membrane protein</topology>
    </subcellularLocation>
</comment>
<evidence type="ECO:0000256" key="7">
    <source>
        <dbReference type="ARBA" id="ARBA00022989"/>
    </source>
</evidence>
<evidence type="ECO:0000259" key="10">
    <source>
        <dbReference type="PROSITE" id="PS50928"/>
    </source>
</evidence>
<dbReference type="GO" id="GO:0015031">
    <property type="term" value="P:protein transport"/>
    <property type="evidence" value="ECO:0007669"/>
    <property type="project" value="UniProtKB-KW"/>
</dbReference>
<comment type="similarity">
    <text evidence="9">Belongs to the binding-protein-dependent transport system permease family.</text>
</comment>
<evidence type="ECO:0000256" key="2">
    <source>
        <dbReference type="ARBA" id="ARBA00022448"/>
    </source>
</evidence>
<proteinExistence type="inferred from homology"/>
<dbReference type="InterPro" id="IPR035906">
    <property type="entry name" value="MetI-like_sf"/>
</dbReference>
<feature type="transmembrane region" description="Helical" evidence="9">
    <location>
        <begin position="267"/>
        <end position="286"/>
    </location>
</feature>
<feature type="transmembrane region" description="Helical" evidence="9">
    <location>
        <begin position="103"/>
        <end position="128"/>
    </location>
</feature>
<dbReference type="GO" id="GO:0015833">
    <property type="term" value="P:peptide transport"/>
    <property type="evidence" value="ECO:0007669"/>
    <property type="project" value="UniProtKB-KW"/>
</dbReference>
<evidence type="ECO:0000256" key="5">
    <source>
        <dbReference type="ARBA" id="ARBA00022856"/>
    </source>
</evidence>
<keyword evidence="3" id="KW-1003">Cell membrane</keyword>
<dbReference type="Pfam" id="PF00528">
    <property type="entry name" value="BPD_transp_1"/>
    <property type="match status" value="1"/>
</dbReference>
<evidence type="ECO:0000313" key="11">
    <source>
        <dbReference type="EMBL" id="MBR0654868.1"/>
    </source>
</evidence>
<evidence type="ECO:0000256" key="4">
    <source>
        <dbReference type="ARBA" id="ARBA00022692"/>
    </source>
</evidence>
<dbReference type="EMBL" id="JAAEDH010000006">
    <property type="protein sequence ID" value="MBR0654868.1"/>
    <property type="molecule type" value="Genomic_DNA"/>
</dbReference>
<feature type="transmembrane region" description="Helical" evidence="9">
    <location>
        <begin position="35"/>
        <end position="56"/>
    </location>
</feature>
<dbReference type="Pfam" id="PF12911">
    <property type="entry name" value="OppC_N"/>
    <property type="match status" value="1"/>
</dbReference>
<dbReference type="GO" id="GO:0055085">
    <property type="term" value="P:transmembrane transport"/>
    <property type="evidence" value="ECO:0007669"/>
    <property type="project" value="InterPro"/>
</dbReference>
<protein>
    <submittedName>
        <fullName evidence="11">ABC transporter permease</fullName>
    </submittedName>
</protein>
<feature type="transmembrane region" description="Helical" evidence="9">
    <location>
        <begin position="140"/>
        <end position="161"/>
    </location>
</feature>
<keyword evidence="8 9" id="KW-0472">Membrane</keyword>
<keyword evidence="5" id="KW-0571">Peptide transport</keyword>
<keyword evidence="12" id="KW-1185">Reference proteome</keyword>
<dbReference type="PANTHER" id="PTHR43386">
    <property type="entry name" value="OLIGOPEPTIDE TRANSPORT SYSTEM PERMEASE PROTEIN APPC"/>
    <property type="match status" value="1"/>
</dbReference>
<dbReference type="RefSeq" id="WP_211873686.1">
    <property type="nucleotide sequence ID" value="NZ_JAAEDH010000006.1"/>
</dbReference>
<keyword evidence="6" id="KW-0653">Protein transport</keyword>
<evidence type="ECO:0000256" key="1">
    <source>
        <dbReference type="ARBA" id="ARBA00004651"/>
    </source>
</evidence>
<gene>
    <name evidence="11" type="ORF">GXW79_07240</name>
</gene>
<reference evidence="11" key="2">
    <citation type="journal article" date="2021" name="Syst. Appl. Microbiol.">
        <title>Roseomonas hellenica sp. nov., isolated from roots of wild-growing Alkanna tinctoria.</title>
        <authorList>
            <person name="Rat A."/>
            <person name="Naranjo H.D."/>
            <person name="Lebbe L."/>
            <person name="Cnockaert M."/>
            <person name="Krigas N."/>
            <person name="Grigoriadou K."/>
            <person name="Maloupa E."/>
            <person name="Willems A."/>
        </authorList>
    </citation>
    <scope>NUCLEOTIDE SEQUENCE</scope>
    <source>
        <strain evidence="11">LMG 28251</strain>
    </source>
</reference>
<evidence type="ECO:0000256" key="8">
    <source>
        <dbReference type="ARBA" id="ARBA00023136"/>
    </source>
</evidence>
<dbReference type="PANTHER" id="PTHR43386:SF1">
    <property type="entry name" value="D,D-DIPEPTIDE TRANSPORT SYSTEM PERMEASE PROTEIN DDPC-RELATED"/>
    <property type="match status" value="1"/>
</dbReference>
<reference evidence="11" key="1">
    <citation type="submission" date="2020-01" db="EMBL/GenBank/DDBJ databases">
        <authorList>
            <person name="Rat A."/>
        </authorList>
    </citation>
    <scope>NUCLEOTIDE SEQUENCE</scope>
    <source>
        <strain evidence="11">LMG 28251</strain>
    </source>
</reference>
<dbReference type="Proteomes" id="UP001196068">
    <property type="component" value="Unassembled WGS sequence"/>
</dbReference>
<feature type="domain" description="ABC transmembrane type-1" evidence="10">
    <location>
        <begin position="101"/>
        <end position="290"/>
    </location>
</feature>
<dbReference type="GO" id="GO:0005886">
    <property type="term" value="C:plasma membrane"/>
    <property type="evidence" value="ECO:0007669"/>
    <property type="project" value="UniProtKB-SubCell"/>
</dbReference>
<sequence length="306" mass="33142">MSDVTQARRVWLPWRARAAAPARLRAPSFGKNFKIGLGAGIILAMILTAIFAPFIAPYDPYQQSLAMRLKPPAWMEGGSARNWLGTDTYGRDLLSRLIYGARLSILVGVASMLLSCVIGTTAGLVAGYKGGRVEQVIMRLADAQMAIPEILLAILMVAAIGGSATNLILVLGVSRWMVYARVIFGLTRSLKQRPFVEAATLFGGSDRYIIRRHILPQIIPVLTVVATLQVAQMVLQETALSYLGLGLPNPTATWGNILAEGSSRLFVAPWIADLAGVAIILLVWGINMFGNGLREHIDPQSRLAPR</sequence>
<comment type="caution">
    <text evidence="11">The sequence shown here is derived from an EMBL/GenBank/DDBJ whole genome shotgun (WGS) entry which is preliminary data.</text>
</comment>
<keyword evidence="4 9" id="KW-0812">Transmembrane</keyword>
<dbReference type="InterPro" id="IPR000515">
    <property type="entry name" value="MetI-like"/>
</dbReference>
<evidence type="ECO:0000313" key="12">
    <source>
        <dbReference type="Proteomes" id="UP001196068"/>
    </source>
</evidence>
<dbReference type="InterPro" id="IPR050366">
    <property type="entry name" value="BP-dependent_transpt_permease"/>
</dbReference>
<accession>A0AAF1KNP9</accession>
<keyword evidence="2 9" id="KW-0813">Transport</keyword>
<dbReference type="AlphaFoldDB" id="A0AAF1KNP9"/>
<dbReference type="Gene3D" id="1.10.3720.10">
    <property type="entry name" value="MetI-like"/>
    <property type="match status" value="1"/>
</dbReference>